<dbReference type="SUPFAM" id="SSF46955">
    <property type="entry name" value="Putative DNA-binding domain"/>
    <property type="match status" value="2"/>
</dbReference>
<dbReference type="HAMAP" id="MF_00283">
    <property type="entry name" value="Phe_tRNA_synth_beta1"/>
    <property type="match status" value="1"/>
</dbReference>
<dbReference type="PANTHER" id="PTHR10947:SF0">
    <property type="entry name" value="PHENYLALANINE--TRNA LIGASE BETA SUBUNIT"/>
    <property type="match status" value="1"/>
</dbReference>
<dbReference type="InterPro" id="IPR036690">
    <property type="entry name" value="Fdx_antiC-bd_sf"/>
</dbReference>
<evidence type="ECO:0000256" key="6">
    <source>
        <dbReference type="ARBA" id="ARBA00022598"/>
    </source>
</evidence>
<keyword evidence="13 15" id="KW-0030">Aminoacyl-tRNA synthetase</keyword>
<evidence type="ECO:0000256" key="10">
    <source>
        <dbReference type="ARBA" id="ARBA00022842"/>
    </source>
</evidence>
<dbReference type="Pfam" id="PF03483">
    <property type="entry name" value="B3_4"/>
    <property type="match status" value="1"/>
</dbReference>
<dbReference type="InterPro" id="IPR004532">
    <property type="entry name" value="Phe-tRNA-ligase_IIc_bsu_bact"/>
</dbReference>
<feature type="domain" description="B5" evidence="17">
    <location>
        <begin position="288"/>
        <end position="359"/>
    </location>
</feature>
<comment type="subcellular location">
    <subcellularLocation>
        <location evidence="1 15">Cytoplasm</location>
    </subcellularLocation>
</comment>
<dbReference type="EC" id="6.1.1.20" evidence="15"/>
<dbReference type="Pfam" id="PF03484">
    <property type="entry name" value="B5"/>
    <property type="match status" value="1"/>
</dbReference>
<dbReference type="GO" id="GO:0009328">
    <property type="term" value="C:phenylalanine-tRNA ligase complex"/>
    <property type="evidence" value="ECO:0007669"/>
    <property type="project" value="TreeGrafter"/>
</dbReference>
<keyword evidence="11" id="KW-0694">RNA-binding</keyword>
<keyword evidence="6 15" id="KW-0436">Ligase</keyword>
<evidence type="ECO:0000256" key="15">
    <source>
        <dbReference type="HAMAP-Rule" id="MF_00283"/>
    </source>
</evidence>
<dbReference type="GO" id="GO:0000049">
    <property type="term" value="F:tRNA binding"/>
    <property type="evidence" value="ECO:0007669"/>
    <property type="project" value="UniProtKB-KW"/>
</dbReference>
<evidence type="ECO:0000256" key="14">
    <source>
        <dbReference type="ARBA" id="ARBA00049255"/>
    </source>
</evidence>
<dbReference type="GO" id="GO:0000287">
    <property type="term" value="F:magnesium ion binding"/>
    <property type="evidence" value="ECO:0007669"/>
    <property type="project" value="UniProtKB-UniRule"/>
</dbReference>
<keyword evidence="9 15" id="KW-0067">ATP-binding</keyword>
<dbReference type="PROSITE" id="PS51447">
    <property type="entry name" value="FDX_ACB"/>
    <property type="match status" value="1"/>
</dbReference>
<dbReference type="AlphaFoldDB" id="A0A1G2R7W7"/>
<dbReference type="Pfam" id="PF17759">
    <property type="entry name" value="tRNA_synthFbeta"/>
    <property type="match status" value="1"/>
</dbReference>
<protein>
    <recommendedName>
        <fullName evidence="15">Phenylalanine--tRNA ligase beta subunit</fullName>
        <ecNumber evidence="15">6.1.1.20</ecNumber>
    </recommendedName>
    <alternativeName>
        <fullName evidence="15">Phenylalanyl-tRNA synthetase beta subunit</fullName>
        <shortName evidence="15">PheRS</shortName>
    </alternativeName>
</protein>
<evidence type="ECO:0000256" key="13">
    <source>
        <dbReference type="ARBA" id="ARBA00023146"/>
    </source>
</evidence>
<evidence type="ECO:0000259" key="17">
    <source>
        <dbReference type="PROSITE" id="PS51483"/>
    </source>
</evidence>
<dbReference type="InterPro" id="IPR005121">
    <property type="entry name" value="Fdx_antiC-bd"/>
</dbReference>
<dbReference type="PANTHER" id="PTHR10947">
    <property type="entry name" value="PHENYLALANYL-TRNA SYNTHETASE BETA CHAIN AND LEUCINE-RICH REPEAT-CONTAINING PROTEIN 47"/>
    <property type="match status" value="1"/>
</dbReference>
<keyword evidence="10 15" id="KW-0460">Magnesium</keyword>
<keyword evidence="8 15" id="KW-0547">Nucleotide-binding</keyword>
<evidence type="ECO:0000256" key="11">
    <source>
        <dbReference type="ARBA" id="ARBA00022884"/>
    </source>
</evidence>
<dbReference type="SMART" id="SM00896">
    <property type="entry name" value="FDX-ACB"/>
    <property type="match status" value="1"/>
</dbReference>
<keyword evidence="7 15" id="KW-0479">Metal-binding</keyword>
<comment type="similarity">
    <text evidence="2 15">Belongs to the phenylalanyl-tRNA synthetase beta subunit family. Type 1 subfamily.</text>
</comment>
<dbReference type="GO" id="GO:0005524">
    <property type="term" value="F:ATP binding"/>
    <property type="evidence" value="ECO:0007669"/>
    <property type="project" value="UniProtKB-UniRule"/>
</dbReference>
<reference evidence="18 19" key="1">
    <citation type="journal article" date="2016" name="Nat. Commun.">
        <title>Thousands of microbial genomes shed light on interconnected biogeochemical processes in an aquifer system.</title>
        <authorList>
            <person name="Anantharaman K."/>
            <person name="Brown C.T."/>
            <person name="Hug L.A."/>
            <person name="Sharon I."/>
            <person name="Castelle C.J."/>
            <person name="Probst A.J."/>
            <person name="Thomas B.C."/>
            <person name="Singh A."/>
            <person name="Wilkins M.J."/>
            <person name="Karaoz U."/>
            <person name="Brodie E.L."/>
            <person name="Williams K.H."/>
            <person name="Hubbard S.S."/>
            <person name="Banfield J.F."/>
        </authorList>
    </citation>
    <scope>NUCLEOTIDE SEQUENCE [LARGE SCALE GENOMIC DNA]</scope>
</reference>
<proteinExistence type="inferred from homology"/>
<dbReference type="InterPro" id="IPR005147">
    <property type="entry name" value="tRNA_synthase_B5-dom"/>
</dbReference>
<evidence type="ECO:0000256" key="5">
    <source>
        <dbReference type="ARBA" id="ARBA00022555"/>
    </source>
</evidence>
<dbReference type="PROSITE" id="PS51483">
    <property type="entry name" value="B5"/>
    <property type="match status" value="1"/>
</dbReference>
<dbReference type="Gene3D" id="3.30.70.380">
    <property type="entry name" value="Ferrodoxin-fold anticodon-binding domain"/>
    <property type="match status" value="1"/>
</dbReference>
<dbReference type="InterPro" id="IPR045864">
    <property type="entry name" value="aa-tRNA-synth_II/BPL/LPL"/>
</dbReference>
<evidence type="ECO:0000256" key="7">
    <source>
        <dbReference type="ARBA" id="ARBA00022723"/>
    </source>
</evidence>
<name>A0A1G2R7W7_9BACT</name>
<dbReference type="SMART" id="SM00874">
    <property type="entry name" value="B5"/>
    <property type="match status" value="1"/>
</dbReference>
<sequence>MLFSYVWLQEFIKTQLPKPEKLADDLALHVFEVEGIEKAKNDTIVDVKILPQRGDCLSHMGLGREIAAIEKKELLEPERALLKAQEGTLDPLKVSIENREFVPRYTALVVEGVSLGSSPQWMQERLESLGINAINNVVDTTNYIMLELGQPLHAFDFSKIQGYVMNIRGARAGERLTLLDETEIILPKGVLVIEDQNRLIDLAGIKGGKVSSIGKGTRNIVLQAAVFDREKIYQTKKQINYRTTAADIYSHGVDPNLAKTALERALFLLQKYGGGKLVQVIDIYPKPVKPTVVQFSSAAAEKLLGVSIPKKETDSILKRLGFKVQGQRVSVPTWRADVMIPEDLVEEVGRLHGLEAIPATFPHGSVVPPEENQDRVWLEQLRDNLKEVGFVESYNYSFVGEKDVTTLGYSEKDASLLVALQNPMSEDFKYLRMNLLDNLLKNVVLNERAFPDKTLKFFETEKVFAQTLKGVEEELCIAFVLAPPSRTSKAFLEAKGIVDSLFSSLGITDAWYDEFKAVPDKGRNALWQEAKRAEIKIGNAEIGFLGEISSSVLNGLGMKRQVVAMELNVKKLLTHALEEREYRPPSKFPPALQDIALLVPRDVRVEDVVEVMERSGGELVADIDLFDMYEGSELPEGKKSLAFHIVYQAEDRTLTGKEVETVHKIITQALEENPGWEVR</sequence>
<dbReference type="InterPro" id="IPR045060">
    <property type="entry name" value="Phe-tRNA-ligase_IIc_bsu"/>
</dbReference>
<dbReference type="SUPFAM" id="SSF54991">
    <property type="entry name" value="Anticodon-binding domain of PheRS"/>
    <property type="match status" value="1"/>
</dbReference>
<dbReference type="Pfam" id="PF03147">
    <property type="entry name" value="FDX-ACB"/>
    <property type="match status" value="1"/>
</dbReference>
<feature type="binding site" evidence="15">
    <location>
        <position position="343"/>
    </location>
    <ligand>
        <name>Mg(2+)</name>
        <dbReference type="ChEBI" id="CHEBI:18420"/>
        <note>shared with alpha subunit</note>
    </ligand>
</feature>
<keyword evidence="12 15" id="KW-0648">Protein biosynthesis</keyword>
<accession>A0A1G2R7W7</accession>
<dbReference type="NCBIfam" id="TIGR00472">
    <property type="entry name" value="pheT_bact"/>
    <property type="match status" value="1"/>
</dbReference>
<dbReference type="SMART" id="SM00873">
    <property type="entry name" value="B3_4"/>
    <property type="match status" value="1"/>
</dbReference>
<dbReference type="InterPro" id="IPR041616">
    <property type="entry name" value="PheRS_beta_core"/>
</dbReference>
<feature type="domain" description="FDX-ACB" evidence="16">
    <location>
        <begin position="586"/>
        <end position="679"/>
    </location>
</feature>
<evidence type="ECO:0000259" key="16">
    <source>
        <dbReference type="PROSITE" id="PS51447"/>
    </source>
</evidence>
<dbReference type="InterPro" id="IPR009061">
    <property type="entry name" value="DNA-bd_dom_put_sf"/>
</dbReference>
<evidence type="ECO:0000256" key="8">
    <source>
        <dbReference type="ARBA" id="ARBA00022741"/>
    </source>
</evidence>
<evidence type="ECO:0000256" key="3">
    <source>
        <dbReference type="ARBA" id="ARBA00011209"/>
    </source>
</evidence>
<dbReference type="Gene3D" id="3.30.56.10">
    <property type="match status" value="2"/>
</dbReference>
<evidence type="ECO:0000256" key="12">
    <source>
        <dbReference type="ARBA" id="ARBA00022917"/>
    </source>
</evidence>
<feature type="binding site" evidence="15">
    <location>
        <position position="337"/>
    </location>
    <ligand>
        <name>Mg(2+)</name>
        <dbReference type="ChEBI" id="CHEBI:18420"/>
        <note>shared with alpha subunit</note>
    </ligand>
</feature>
<comment type="subunit">
    <text evidence="3 15">Tetramer of two alpha and two beta subunits.</text>
</comment>
<comment type="catalytic activity">
    <reaction evidence="14 15">
        <text>tRNA(Phe) + L-phenylalanine + ATP = L-phenylalanyl-tRNA(Phe) + AMP + diphosphate + H(+)</text>
        <dbReference type="Rhea" id="RHEA:19413"/>
        <dbReference type="Rhea" id="RHEA-COMP:9668"/>
        <dbReference type="Rhea" id="RHEA-COMP:9699"/>
        <dbReference type="ChEBI" id="CHEBI:15378"/>
        <dbReference type="ChEBI" id="CHEBI:30616"/>
        <dbReference type="ChEBI" id="CHEBI:33019"/>
        <dbReference type="ChEBI" id="CHEBI:58095"/>
        <dbReference type="ChEBI" id="CHEBI:78442"/>
        <dbReference type="ChEBI" id="CHEBI:78531"/>
        <dbReference type="ChEBI" id="CHEBI:456215"/>
        <dbReference type="EC" id="6.1.1.20"/>
    </reaction>
</comment>
<dbReference type="SUPFAM" id="SSF56037">
    <property type="entry name" value="PheT/TilS domain"/>
    <property type="match status" value="1"/>
</dbReference>
<dbReference type="FunFam" id="3.30.70.380:FF:000001">
    <property type="entry name" value="Phenylalanine--tRNA ligase beta subunit"/>
    <property type="match status" value="1"/>
</dbReference>
<dbReference type="Gene3D" id="3.50.40.10">
    <property type="entry name" value="Phenylalanyl-trna Synthetase, Chain B, domain 3"/>
    <property type="match status" value="1"/>
</dbReference>
<feature type="binding site" evidence="15">
    <location>
        <position position="347"/>
    </location>
    <ligand>
        <name>Mg(2+)</name>
        <dbReference type="ChEBI" id="CHEBI:18420"/>
        <note>shared with alpha subunit</note>
    </ligand>
</feature>
<feature type="binding site" evidence="15">
    <location>
        <position position="346"/>
    </location>
    <ligand>
        <name>Mg(2+)</name>
        <dbReference type="ChEBI" id="CHEBI:18420"/>
        <note>shared with alpha subunit</note>
    </ligand>
</feature>
<dbReference type="InterPro" id="IPR020825">
    <property type="entry name" value="Phe-tRNA_synthase-like_B3/B4"/>
</dbReference>
<evidence type="ECO:0000256" key="9">
    <source>
        <dbReference type="ARBA" id="ARBA00022840"/>
    </source>
</evidence>
<evidence type="ECO:0000256" key="1">
    <source>
        <dbReference type="ARBA" id="ARBA00004496"/>
    </source>
</evidence>
<keyword evidence="5" id="KW-0820">tRNA-binding</keyword>
<dbReference type="SUPFAM" id="SSF55681">
    <property type="entry name" value="Class II aaRS and biotin synthetases"/>
    <property type="match status" value="1"/>
</dbReference>
<gene>
    <name evidence="15" type="primary">pheT</name>
    <name evidence="18" type="ORF">A3J68_00265</name>
</gene>
<evidence type="ECO:0000256" key="4">
    <source>
        <dbReference type="ARBA" id="ARBA00022490"/>
    </source>
</evidence>
<comment type="caution">
    <text evidence="18">The sequence shown here is derived from an EMBL/GenBank/DDBJ whole genome shotgun (WGS) entry which is preliminary data.</text>
</comment>
<dbReference type="EMBL" id="MHTY01000026">
    <property type="protein sequence ID" value="OHA68362.1"/>
    <property type="molecule type" value="Genomic_DNA"/>
</dbReference>
<dbReference type="GO" id="GO:0006432">
    <property type="term" value="P:phenylalanyl-tRNA aminoacylation"/>
    <property type="evidence" value="ECO:0007669"/>
    <property type="project" value="UniProtKB-UniRule"/>
</dbReference>
<organism evidence="18 19">
    <name type="scientific">Candidatus Wildermuthbacteria bacterium RIFCSPHIGHO2_02_FULL_48_16</name>
    <dbReference type="NCBI Taxonomy" id="1802453"/>
    <lineage>
        <taxon>Bacteria</taxon>
        <taxon>Candidatus Wildermuthiibacteriota</taxon>
    </lineage>
</organism>
<dbReference type="Proteomes" id="UP000178529">
    <property type="component" value="Unassembled WGS sequence"/>
</dbReference>
<evidence type="ECO:0000313" key="18">
    <source>
        <dbReference type="EMBL" id="OHA68362.1"/>
    </source>
</evidence>
<evidence type="ECO:0000313" key="19">
    <source>
        <dbReference type="Proteomes" id="UP000178529"/>
    </source>
</evidence>
<dbReference type="Gene3D" id="3.30.930.10">
    <property type="entry name" value="Bira Bifunctional Protein, Domain 2"/>
    <property type="match status" value="1"/>
</dbReference>
<dbReference type="InterPro" id="IPR005146">
    <property type="entry name" value="B3/B4_tRNA-bd"/>
</dbReference>
<evidence type="ECO:0000256" key="2">
    <source>
        <dbReference type="ARBA" id="ARBA00008653"/>
    </source>
</evidence>
<dbReference type="GO" id="GO:0004826">
    <property type="term" value="F:phenylalanine-tRNA ligase activity"/>
    <property type="evidence" value="ECO:0007669"/>
    <property type="project" value="UniProtKB-UniRule"/>
</dbReference>
<keyword evidence="4 15" id="KW-0963">Cytoplasm</keyword>
<comment type="cofactor">
    <cofactor evidence="15">
        <name>Mg(2+)</name>
        <dbReference type="ChEBI" id="CHEBI:18420"/>
    </cofactor>
    <text evidence="15">Binds 2 magnesium ions per tetramer.</text>
</comment>